<gene>
    <name evidence="1" type="ORF">GCM10023321_51940</name>
</gene>
<organism evidence="1 2">
    <name type="scientific">Pseudonocardia eucalypti</name>
    <dbReference type="NCBI Taxonomy" id="648755"/>
    <lineage>
        <taxon>Bacteria</taxon>
        <taxon>Bacillati</taxon>
        <taxon>Actinomycetota</taxon>
        <taxon>Actinomycetes</taxon>
        <taxon>Pseudonocardiales</taxon>
        <taxon>Pseudonocardiaceae</taxon>
        <taxon>Pseudonocardia</taxon>
    </lineage>
</organism>
<dbReference type="EMBL" id="BAABJP010000030">
    <property type="protein sequence ID" value="GAA5164058.1"/>
    <property type="molecule type" value="Genomic_DNA"/>
</dbReference>
<protein>
    <submittedName>
        <fullName evidence="1">DUF5947 family protein</fullName>
    </submittedName>
</protein>
<accession>A0ABP9QM29</accession>
<dbReference type="RefSeq" id="WP_185062305.1">
    <property type="nucleotide sequence ID" value="NZ_BAABJP010000030.1"/>
</dbReference>
<name>A0ABP9QM29_9PSEU</name>
<sequence length="202" mass="22375">MTRSLRRLLREPRVAPQERCELCATPVGGEHPHLVEVHERRLLCACQACALLFSEPGPKLRYRRVPDRYLVDPEFELSDAQWDALRIPVGMAFFLRNSAREALIACYPSPAGATESELPLEAWADGVGAGPLAAELTPDVEALLVRRGDGVRPECLLVPIDACYRLVGLVRLHWKGFDGGAEAWAAIDAFFDEARSRARTVS</sequence>
<dbReference type="Pfam" id="PF19372">
    <property type="entry name" value="DUF5947"/>
    <property type="match status" value="1"/>
</dbReference>
<evidence type="ECO:0000313" key="2">
    <source>
        <dbReference type="Proteomes" id="UP001428817"/>
    </source>
</evidence>
<dbReference type="Proteomes" id="UP001428817">
    <property type="component" value="Unassembled WGS sequence"/>
</dbReference>
<comment type="caution">
    <text evidence="1">The sequence shown here is derived from an EMBL/GenBank/DDBJ whole genome shotgun (WGS) entry which is preliminary data.</text>
</comment>
<proteinExistence type="predicted"/>
<dbReference type="InterPro" id="IPR045991">
    <property type="entry name" value="DUF5947"/>
</dbReference>
<keyword evidence="2" id="KW-1185">Reference proteome</keyword>
<evidence type="ECO:0000313" key="1">
    <source>
        <dbReference type="EMBL" id="GAA5164058.1"/>
    </source>
</evidence>
<reference evidence="2" key="1">
    <citation type="journal article" date="2019" name="Int. J. Syst. Evol. Microbiol.">
        <title>The Global Catalogue of Microorganisms (GCM) 10K type strain sequencing project: providing services to taxonomists for standard genome sequencing and annotation.</title>
        <authorList>
            <consortium name="The Broad Institute Genomics Platform"/>
            <consortium name="The Broad Institute Genome Sequencing Center for Infectious Disease"/>
            <person name="Wu L."/>
            <person name="Ma J."/>
        </authorList>
    </citation>
    <scope>NUCLEOTIDE SEQUENCE [LARGE SCALE GENOMIC DNA]</scope>
    <source>
        <strain evidence="2">JCM 18303</strain>
    </source>
</reference>